<dbReference type="HAMAP" id="MF_01023">
    <property type="entry name" value="HisC_aminotrans_2"/>
    <property type="match status" value="1"/>
</dbReference>
<comment type="similarity">
    <text evidence="3 9">Belongs to the class-II pyridoxal-phosphate-dependent aminotransferase family. Histidinol-phosphate aminotransferase subfamily.</text>
</comment>
<comment type="catalytic activity">
    <reaction evidence="8 9">
        <text>L-histidinol phosphate + 2-oxoglutarate = 3-(imidazol-4-yl)-2-oxopropyl phosphate + L-glutamate</text>
        <dbReference type="Rhea" id="RHEA:23744"/>
        <dbReference type="ChEBI" id="CHEBI:16810"/>
        <dbReference type="ChEBI" id="CHEBI:29985"/>
        <dbReference type="ChEBI" id="CHEBI:57766"/>
        <dbReference type="ChEBI" id="CHEBI:57980"/>
        <dbReference type="EC" id="2.6.1.9"/>
    </reaction>
</comment>
<dbReference type="InterPro" id="IPR005861">
    <property type="entry name" value="HisP_aminotrans"/>
</dbReference>
<dbReference type="FunCoup" id="A0LK47">
    <property type="interactions" value="461"/>
</dbReference>
<comment type="pathway">
    <text evidence="2 9">Amino-acid biosynthesis; L-histidine biosynthesis; L-histidine from 5-phospho-alpha-D-ribose 1-diphosphate: step 7/9.</text>
</comment>
<dbReference type="STRING" id="335543.Sfum_2116"/>
<dbReference type="Pfam" id="PF00155">
    <property type="entry name" value="Aminotran_1_2"/>
    <property type="match status" value="1"/>
</dbReference>
<evidence type="ECO:0000256" key="4">
    <source>
        <dbReference type="ARBA" id="ARBA00011738"/>
    </source>
</evidence>
<evidence type="ECO:0000256" key="5">
    <source>
        <dbReference type="ARBA" id="ARBA00022576"/>
    </source>
</evidence>
<evidence type="ECO:0000256" key="2">
    <source>
        <dbReference type="ARBA" id="ARBA00005011"/>
    </source>
</evidence>
<dbReference type="Proteomes" id="UP000001784">
    <property type="component" value="Chromosome"/>
</dbReference>
<dbReference type="UniPathway" id="UPA00031">
    <property type="reaction ID" value="UER00012"/>
</dbReference>
<dbReference type="InterPro" id="IPR050106">
    <property type="entry name" value="HistidinolP_aminotransfase"/>
</dbReference>
<dbReference type="Gene3D" id="3.40.640.10">
    <property type="entry name" value="Type I PLP-dependent aspartate aminotransferase-like (Major domain)"/>
    <property type="match status" value="1"/>
</dbReference>
<dbReference type="SUPFAM" id="SSF53383">
    <property type="entry name" value="PLP-dependent transferases"/>
    <property type="match status" value="1"/>
</dbReference>
<evidence type="ECO:0000313" key="13">
    <source>
        <dbReference type="Proteomes" id="UP000001784"/>
    </source>
</evidence>
<evidence type="ECO:0000256" key="1">
    <source>
        <dbReference type="ARBA" id="ARBA00001933"/>
    </source>
</evidence>
<keyword evidence="9" id="KW-0028">Amino-acid biosynthesis</keyword>
<comment type="subunit">
    <text evidence="4 9">Homodimer.</text>
</comment>
<reference evidence="12 13" key="1">
    <citation type="submission" date="2006-10" db="EMBL/GenBank/DDBJ databases">
        <title>Complete sequence of Syntrophobacter fumaroxidans MPOB.</title>
        <authorList>
            <consortium name="US DOE Joint Genome Institute"/>
            <person name="Copeland A."/>
            <person name="Lucas S."/>
            <person name="Lapidus A."/>
            <person name="Barry K."/>
            <person name="Detter J.C."/>
            <person name="Glavina del Rio T."/>
            <person name="Hammon N."/>
            <person name="Israni S."/>
            <person name="Pitluck S."/>
            <person name="Goltsman E.G."/>
            <person name="Martinez M."/>
            <person name="Schmutz J."/>
            <person name="Larimer F."/>
            <person name="Land M."/>
            <person name="Hauser L."/>
            <person name="Kyrpides N."/>
            <person name="Kim E."/>
            <person name="Boone D.R."/>
            <person name="Brockman F."/>
            <person name="Culley D."/>
            <person name="Ferry J."/>
            <person name="Gunsalus R."/>
            <person name="McInerney M.J."/>
            <person name="Morrison M."/>
            <person name="Plugge C."/>
            <person name="Rohlin L."/>
            <person name="Scholten J."/>
            <person name="Sieber J."/>
            <person name="Stams A.J.M."/>
            <person name="Worm P."/>
            <person name="Henstra A.M."/>
            <person name="Richardson P."/>
        </authorList>
    </citation>
    <scope>NUCLEOTIDE SEQUENCE [LARGE SCALE GENOMIC DNA]</scope>
    <source>
        <strain evidence="13">DSM 10017 / MPOB</strain>
    </source>
</reference>
<evidence type="ECO:0000256" key="8">
    <source>
        <dbReference type="ARBA" id="ARBA00047481"/>
    </source>
</evidence>
<dbReference type="InterPro" id="IPR004839">
    <property type="entry name" value="Aminotransferase_I/II_large"/>
</dbReference>
<dbReference type="InParanoid" id="A0LK47"/>
<dbReference type="InterPro" id="IPR015421">
    <property type="entry name" value="PyrdxlP-dep_Trfase_major"/>
</dbReference>
<feature type="region of interest" description="Disordered" evidence="10">
    <location>
        <begin position="1"/>
        <end position="24"/>
    </location>
</feature>
<feature type="domain" description="Aminotransferase class I/classII large" evidence="11">
    <location>
        <begin position="51"/>
        <end position="375"/>
    </location>
</feature>
<dbReference type="InterPro" id="IPR015422">
    <property type="entry name" value="PyrdxlP-dep_Trfase_small"/>
</dbReference>
<evidence type="ECO:0000256" key="7">
    <source>
        <dbReference type="ARBA" id="ARBA00022898"/>
    </source>
</evidence>
<dbReference type="eggNOG" id="COG0079">
    <property type="taxonomic scope" value="Bacteria"/>
</dbReference>
<dbReference type="HOGENOM" id="CLU_017584_3_3_7"/>
<dbReference type="AlphaFoldDB" id="A0LK47"/>
<dbReference type="KEGG" id="sfu:Sfum_2116"/>
<evidence type="ECO:0000256" key="10">
    <source>
        <dbReference type="SAM" id="MobiDB-lite"/>
    </source>
</evidence>
<dbReference type="Gene3D" id="3.90.1150.10">
    <property type="entry name" value="Aspartate Aminotransferase, domain 1"/>
    <property type="match status" value="1"/>
</dbReference>
<evidence type="ECO:0000313" key="12">
    <source>
        <dbReference type="EMBL" id="ABK17799.1"/>
    </source>
</evidence>
<feature type="modified residue" description="N6-(pyridoxal phosphate)lysine" evidence="9">
    <location>
        <position position="244"/>
    </location>
</feature>
<evidence type="ECO:0000259" key="11">
    <source>
        <dbReference type="Pfam" id="PF00155"/>
    </source>
</evidence>
<dbReference type="GO" id="GO:0004400">
    <property type="term" value="F:histidinol-phosphate transaminase activity"/>
    <property type="evidence" value="ECO:0007669"/>
    <property type="project" value="UniProtKB-UniRule"/>
</dbReference>
<comment type="cofactor">
    <cofactor evidence="1 9">
        <name>pyridoxal 5'-phosphate</name>
        <dbReference type="ChEBI" id="CHEBI:597326"/>
    </cofactor>
</comment>
<organism evidence="12 13">
    <name type="scientific">Syntrophobacter fumaroxidans (strain DSM 10017 / MPOB)</name>
    <dbReference type="NCBI Taxonomy" id="335543"/>
    <lineage>
        <taxon>Bacteria</taxon>
        <taxon>Pseudomonadati</taxon>
        <taxon>Thermodesulfobacteriota</taxon>
        <taxon>Syntrophobacteria</taxon>
        <taxon>Syntrophobacterales</taxon>
        <taxon>Syntrophobacteraceae</taxon>
        <taxon>Syntrophobacter</taxon>
    </lineage>
</organism>
<evidence type="ECO:0000256" key="9">
    <source>
        <dbReference type="HAMAP-Rule" id="MF_01023"/>
    </source>
</evidence>
<dbReference type="GO" id="GO:0000105">
    <property type="term" value="P:L-histidine biosynthetic process"/>
    <property type="evidence" value="ECO:0007669"/>
    <property type="project" value="UniProtKB-UniRule"/>
</dbReference>
<keyword evidence="9" id="KW-0368">Histidine biosynthesis</keyword>
<dbReference type="EMBL" id="CP000478">
    <property type="protein sequence ID" value="ABK17799.1"/>
    <property type="molecule type" value="Genomic_DNA"/>
</dbReference>
<keyword evidence="13" id="KW-1185">Reference proteome</keyword>
<accession>A0LK47</accession>
<dbReference type="InterPro" id="IPR001917">
    <property type="entry name" value="Aminotrans_II_pyridoxalP_BS"/>
</dbReference>
<dbReference type="EC" id="2.6.1.9" evidence="9"/>
<keyword evidence="6 9" id="KW-0808">Transferase</keyword>
<keyword evidence="5 9" id="KW-0032">Aminotransferase</keyword>
<dbReference type="NCBIfam" id="TIGR01141">
    <property type="entry name" value="hisC"/>
    <property type="match status" value="1"/>
</dbReference>
<name>A0LK47_SYNFM</name>
<feature type="compositionally biased region" description="Pro residues" evidence="10">
    <location>
        <begin position="1"/>
        <end position="11"/>
    </location>
</feature>
<dbReference type="GO" id="GO:0030170">
    <property type="term" value="F:pyridoxal phosphate binding"/>
    <property type="evidence" value="ECO:0007669"/>
    <property type="project" value="InterPro"/>
</dbReference>
<dbReference type="InterPro" id="IPR015424">
    <property type="entry name" value="PyrdxlP-dep_Trfase"/>
</dbReference>
<dbReference type="PANTHER" id="PTHR43643">
    <property type="entry name" value="HISTIDINOL-PHOSPHATE AMINOTRANSFERASE 2"/>
    <property type="match status" value="1"/>
</dbReference>
<protein>
    <recommendedName>
        <fullName evidence="9">Histidinol-phosphate aminotransferase</fullName>
        <ecNumber evidence="9">2.6.1.9</ecNumber>
    </recommendedName>
    <alternativeName>
        <fullName evidence="9">Imidazole acetol-phosphate transaminase</fullName>
    </alternativeName>
</protein>
<evidence type="ECO:0000256" key="6">
    <source>
        <dbReference type="ARBA" id="ARBA00022679"/>
    </source>
</evidence>
<evidence type="ECO:0000256" key="3">
    <source>
        <dbReference type="ARBA" id="ARBA00007970"/>
    </source>
</evidence>
<sequence length="388" mass="43589">MKERGPWPPDGPATRQPNKMKPSVPEHIASLVPYPPGKPIEELEREYGITDSIKLASNENPLGPSPKAMQAVTGALSRLHRYPDGSGYYLRKRLSGKYALPFDGIVLGNGSNEIIELAIRAFLVPDDEVIMPAPSFLVYKLAVQTMGGKAIHIPLKRFAIDLEKTAGAVTPRTKMIFVNNPNNPTGTLISKRDFDVFLDRIPPEIVVVLDEAYIEFARDPDTPNGFDYIDRQGPFVIVLRTFSKAYGLAGLRIGFGAMNPFLADYLHRVRQPFNTGTLAQIAALAALDDEDFLHRTQRVVWDGLQYLYREVERLRLNYLPTEANFFLIEVPGPAKWFYEAMLRQGVIVRAMSSYGMDNHIRINAGLPEENERFIRTLSDTLVQFRASL</sequence>
<dbReference type="CDD" id="cd00609">
    <property type="entry name" value="AAT_like"/>
    <property type="match status" value="1"/>
</dbReference>
<proteinExistence type="inferred from homology"/>
<keyword evidence="7 9" id="KW-0663">Pyridoxal phosphate</keyword>
<dbReference type="PROSITE" id="PS00599">
    <property type="entry name" value="AA_TRANSFER_CLASS_2"/>
    <property type="match status" value="1"/>
</dbReference>
<dbReference type="PANTHER" id="PTHR43643:SF3">
    <property type="entry name" value="HISTIDINOL-PHOSPHATE AMINOTRANSFERASE"/>
    <property type="match status" value="1"/>
</dbReference>
<gene>
    <name evidence="9" type="primary">hisC</name>
    <name evidence="12" type="ordered locus">Sfum_2116</name>
</gene>